<dbReference type="RefSeq" id="WP_197969609.1">
    <property type="nucleotide sequence ID" value="NZ_JACEGD010000071.1"/>
</dbReference>
<organism evidence="1 2">
    <name type="scientific">Bradyrhizobium diversitatis</name>
    <dbReference type="NCBI Taxonomy" id="2755406"/>
    <lineage>
        <taxon>Bacteria</taxon>
        <taxon>Pseudomonadati</taxon>
        <taxon>Pseudomonadota</taxon>
        <taxon>Alphaproteobacteria</taxon>
        <taxon>Hyphomicrobiales</taxon>
        <taxon>Nitrobacteraceae</taxon>
        <taxon>Bradyrhizobium</taxon>
    </lineage>
</organism>
<evidence type="ECO:0000313" key="1">
    <source>
        <dbReference type="EMBL" id="MBH5392095.1"/>
    </source>
</evidence>
<comment type="caution">
    <text evidence="1">The sequence shown here is derived from an EMBL/GenBank/DDBJ whole genome shotgun (WGS) entry which is preliminary data.</text>
</comment>
<accession>A0ABS0PFJ9</accession>
<evidence type="ECO:0008006" key="3">
    <source>
        <dbReference type="Google" id="ProtNLM"/>
    </source>
</evidence>
<keyword evidence="2" id="KW-1185">Reference proteome</keyword>
<evidence type="ECO:0000313" key="2">
    <source>
        <dbReference type="Proteomes" id="UP001194539"/>
    </source>
</evidence>
<sequence length="508" mass="56269">MARKPRRAPATAETAHVIDMMLESQNPEHVKAGLQRACEILEGGQAFLDYTFLNASLAAHLISPEIRIRRWSYKLVALLKDNRHLDQLEKALLGTETDAENRGWASAAFSGLADEVRKSNLIRRLSDYKGTSLELAAKLYARGEPARDELDLRAWEREPLARKWLCLLCGYAPDNPRTIDQRFGDLDLVRNSVSDSDVEVVEYSIWAEHRHPEGSFRHLLRRPDELLAFPNVRRWLYRLMTKDAVAARSNLDFLTEKMDASNETSEVAREGLALGLASLELHERRVETIDWFESEPSLRVRLALVDHLGLLANQHHDAIARDVLIAAYIRCDPLDLVGAKILSVARPEWGLAKTRLVMPDQQHAASMRDLFQSPSGPVINVNKVEIDMSTKITQSGTGNSMAGVAGRDIVASTVKALQQQADQSFKELTPLIEAFMRALATSKIAEGEKAAAVRAVEDTANASGEEKKSRLQTLKSVVRGMLALPGMAADAIEGGEKLVEAIQHAVGG</sequence>
<gene>
    <name evidence="1" type="ORF">H1B27_38465</name>
</gene>
<proteinExistence type="predicted"/>
<protein>
    <recommendedName>
        <fullName evidence="3">HEAT repeat domain-containing protein</fullName>
    </recommendedName>
</protein>
<dbReference type="Proteomes" id="UP001194539">
    <property type="component" value="Unassembled WGS sequence"/>
</dbReference>
<name>A0ABS0PFJ9_9BRAD</name>
<reference evidence="1 2" key="1">
    <citation type="submission" date="2020-07" db="EMBL/GenBank/DDBJ databases">
        <title>Bradyrhizobium diversity isolated from nodules of indigenous legumes of Western Australia.</title>
        <authorList>
            <person name="Klepa M.S."/>
        </authorList>
    </citation>
    <scope>NUCLEOTIDE SEQUENCE [LARGE SCALE GENOMIC DNA]</scope>
    <source>
        <strain evidence="1 2">CNPSo 4019</strain>
    </source>
</reference>
<dbReference type="EMBL" id="JACEGD010000071">
    <property type="protein sequence ID" value="MBH5392095.1"/>
    <property type="molecule type" value="Genomic_DNA"/>
</dbReference>